<keyword evidence="3" id="KW-1185">Reference proteome</keyword>
<feature type="compositionally biased region" description="Acidic residues" evidence="1">
    <location>
        <begin position="128"/>
        <end position="138"/>
    </location>
</feature>
<organism evidence="2 3">
    <name type="scientific">Ephemerocybe angulata</name>
    <dbReference type="NCBI Taxonomy" id="980116"/>
    <lineage>
        <taxon>Eukaryota</taxon>
        <taxon>Fungi</taxon>
        <taxon>Dikarya</taxon>
        <taxon>Basidiomycota</taxon>
        <taxon>Agaricomycotina</taxon>
        <taxon>Agaricomycetes</taxon>
        <taxon>Agaricomycetidae</taxon>
        <taxon>Agaricales</taxon>
        <taxon>Agaricineae</taxon>
        <taxon>Psathyrellaceae</taxon>
        <taxon>Ephemerocybe</taxon>
    </lineage>
</organism>
<comment type="caution">
    <text evidence="2">The sequence shown here is derived from an EMBL/GenBank/DDBJ whole genome shotgun (WGS) entry which is preliminary data.</text>
</comment>
<protein>
    <recommendedName>
        <fullName evidence="4">F-box domain-containing protein</fullName>
    </recommendedName>
</protein>
<reference evidence="2 3" key="1">
    <citation type="submission" date="2020-07" db="EMBL/GenBank/DDBJ databases">
        <title>Comparative genomics of pyrophilous fungi reveals a link between fire events and developmental genes.</title>
        <authorList>
            <consortium name="DOE Joint Genome Institute"/>
            <person name="Steindorff A.S."/>
            <person name="Carver A."/>
            <person name="Calhoun S."/>
            <person name="Stillman K."/>
            <person name="Liu H."/>
            <person name="Lipzen A."/>
            <person name="Pangilinan J."/>
            <person name="Labutti K."/>
            <person name="Bruns T.D."/>
            <person name="Grigoriev I.V."/>
        </authorList>
    </citation>
    <scope>NUCLEOTIDE SEQUENCE [LARGE SCALE GENOMIC DNA]</scope>
    <source>
        <strain evidence="2 3">CBS 144469</strain>
    </source>
</reference>
<dbReference type="InterPro" id="IPR032675">
    <property type="entry name" value="LRR_dom_sf"/>
</dbReference>
<dbReference type="EMBL" id="JACGCI010000002">
    <property type="protein sequence ID" value="KAF6765801.1"/>
    <property type="molecule type" value="Genomic_DNA"/>
</dbReference>
<evidence type="ECO:0008006" key="4">
    <source>
        <dbReference type="Google" id="ProtNLM"/>
    </source>
</evidence>
<proteinExistence type="predicted"/>
<evidence type="ECO:0000313" key="3">
    <source>
        <dbReference type="Proteomes" id="UP000521943"/>
    </source>
</evidence>
<dbReference type="AlphaFoldDB" id="A0A8H6MH58"/>
<feature type="non-terminal residue" evidence="2">
    <location>
        <position position="444"/>
    </location>
</feature>
<dbReference type="SUPFAM" id="SSF52047">
    <property type="entry name" value="RNI-like"/>
    <property type="match status" value="1"/>
</dbReference>
<dbReference type="Gene3D" id="3.80.10.10">
    <property type="entry name" value="Ribonuclease Inhibitor"/>
    <property type="match status" value="1"/>
</dbReference>
<evidence type="ECO:0000313" key="2">
    <source>
        <dbReference type="EMBL" id="KAF6765801.1"/>
    </source>
</evidence>
<sequence length="444" mass="50979">MAQLPPAVQPLPPEIVLSIVETALENLPDFHLSTYYRHNDHIRPELNRLRRISRHWDNVITGCPTLWKDVRMNLRHKDTTLNLEAEYHRFRRCVDRCNGLPRNLHLVSPGVQALRVDYGSGSSVESISDTEDDSDGDSEGNSVGDNLGYIERRGLASLILSFAKWGHIHVVLENYVTFAWDILCRESYPHKTWEWLEVLTMESSGTLPESERSIDIILVAENFPALRQVALDFMRYSVEPWNFLWGQLTKLTLENFVDRFRTYLDILGQCKVLEEFHLTVGRWSWAEGAVVEQSPLAVTLPYLRKLSLKIEVASDIVEEFINRLTLPALERFTLAFRRPYGRHTIGQDPFIAPLLDLVRRSRCSLLHLSLESFLEVDEALFSQLLVSSPSLQCLLFAGVRTSLDFLDSISSISLPTLQRIEITNRGFSPDEAVMNRFAKWAICW</sequence>
<accession>A0A8H6MH58</accession>
<feature type="region of interest" description="Disordered" evidence="1">
    <location>
        <begin position="122"/>
        <end position="143"/>
    </location>
</feature>
<name>A0A8H6MH58_9AGAR</name>
<evidence type="ECO:0000256" key="1">
    <source>
        <dbReference type="SAM" id="MobiDB-lite"/>
    </source>
</evidence>
<gene>
    <name evidence="2" type="ORF">DFP72DRAFT_868486</name>
</gene>
<dbReference type="Proteomes" id="UP000521943">
    <property type="component" value="Unassembled WGS sequence"/>
</dbReference>